<evidence type="ECO:0000313" key="6">
    <source>
        <dbReference type="EMBL" id="SUI75795.1"/>
    </source>
</evidence>
<proteinExistence type="predicted"/>
<evidence type="ECO:0000256" key="4">
    <source>
        <dbReference type="SAM" id="SignalP"/>
    </source>
</evidence>
<keyword evidence="3 4" id="KW-0732">Signal</keyword>
<evidence type="ECO:0000313" key="5">
    <source>
        <dbReference type="EMBL" id="BCV46525.1"/>
    </source>
</evidence>
<feature type="signal peptide" evidence="4">
    <location>
        <begin position="1"/>
        <end position="27"/>
    </location>
</feature>
<dbReference type="InterPro" id="IPR018900">
    <property type="entry name" value="Curli_CsgE"/>
</dbReference>
<reference evidence="5" key="2">
    <citation type="submission" date="2021-05" db="EMBL/GenBank/DDBJ databases">
        <title>Molecular characterization for Shewanella algae harboring chromosomal blaOXA-55-like strains isolated from clinical and environment sample.</title>
        <authorList>
            <person name="Ohama Y."/>
            <person name="Aoki K."/>
            <person name="Harada S."/>
            <person name="Moriya K."/>
            <person name="Ishii Y."/>
            <person name="Tateda K."/>
        </authorList>
    </citation>
    <scope>NUCLEOTIDE SEQUENCE</scope>
    <source>
        <strain evidence="5">TUM17379</strain>
    </source>
</reference>
<dbReference type="RefSeq" id="WP_037436138.1">
    <property type="nucleotide sequence ID" value="NZ_AP024609.1"/>
</dbReference>
<comment type="function">
    <text evidence="1">May be involved in the biogenesis of curli organelles.</text>
</comment>
<dbReference type="Proteomes" id="UP000254069">
    <property type="component" value="Unassembled WGS sequence"/>
</dbReference>
<feature type="chain" id="PRO_5016895719" description="Curli production assembly/transport component CsgE" evidence="4">
    <location>
        <begin position="28"/>
        <end position="140"/>
    </location>
</feature>
<sequence length="140" mass="15557">MPHSVLLSMRCILCLLMLTLASAPALAAAEADDIEISGLVIDRTLTRFGKDFGFYYSGYWRDLPFTQGFNVTLYETVFPQAGTLLTLEVNGTRIYQTHFGRRASPIKERAEQAILLTIDYIASVRAQSMTGELGSNWDGI</sequence>
<evidence type="ECO:0000256" key="2">
    <source>
        <dbReference type="ARBA" id="ARBA00014024"/>
    </source>
</evidence>
<reference evidence="6 7" key="1">
    <citation type="submission" date="2018-06" db="EMBL/GenBank/DDBJ databases">
        <authorList>
            <consortium name="Pathogen Informatics"/>
            <person name="Doyle S."/>
        </authorList>
    </citation>
    <scope>NUCLEOTIDE SEQUENCE [LARGE SCALE GENOMIC DNA]</scope>
    <source>
        <strain evidence="6 7">NCTC10738</strain>
    </source>
</reference>
<dbReference type="EMBL" id="AP024613">
    <property type="protein sequence ID" value="BCV46525.1"/>
    <property type="molecule type" value="Genomic_DNA"/>
</dbReference>
<keyword evidence="7" id="KW-1185">Reference proteome</keyword>
<protein>
    <recommendedName>
        <fullName evidence="2">Curli production assembly/transport component CsgE</fullName>
    </recommendedName>
</protein>
<evidence type="ECO:0000256" key="3">
    <source>
        <dbReference type="ARBA" id="ARBA00022729"/>
    </source>
</evidence>
<gene>
    <name evidence="5" type="primary">csgE</name>
    <name evidence="6" type="ORF">NCTC10738_02402</name>
    <name evidence="5" type="ORF">TUM17379_35430</name>
</gene>
<organism evidence="6 7">
    <name type="scientific">Shewanella algae</name>
    <dbReference type="NCBI Taxonomy" id="38313"/>
    <lineage>
        <taxon>Bacteria</taxon>
        <taxon>Pseudomonadati</taxon>
        <taxon>Pseudomonadota</taxon>
        <taxon>Gammaproteobacteria</taxon>
        <taxon>Alteromonadales</taxon>
        <taxon>Shewanellaceae</taxon>
        <taxon>Shewanella</taxon>
    </lineage>
</organism>
<dbReference type="GeneID" id="93810681"/>
<accession>A0A380A935</accession>
<dbReference type="Pfam" id="PF10627">
    <property type="entry name" value="CsgE"/>
    <property type="match status" value="1"/>
</dbReference>
<name>A0A380A935_9GAMM</name>
<evidence type="ECO:0000256" key="1">
    <source>
        <dbReference type="ARBA" id="ARBA00003989"/>
    </source>
</evidence>
<dbReference type="EMBL" id="UGYO01000001">
    <property type="protein sequence ID" value="SUI75795.1"/>
    <property type="molecule type" value="Genomic_DNA"/>
</dbReference>
<dbReference type="Proteomes" id="UP000825078">
    <property type="component" value="Chromosome"/>
</dbReference>
<evidence type="ECO:0000313" key="7">
    <source>
        <dbReference type="Proteomes" id="UP000254069"/>
    </source>
</evidence>
<dbReference type="AlphaFoldDB" id="A0A380A935"/>